<evidence type="ECO:0000313" key="4">
    <source>
        <dbReference type="EMBL" id="MFD1384532.1"/>
    </source>
</evidence>
<accession>A0ABW4B345</accession>
<evidence type="ECO:0000256" key="1">
    <source>
        <dbReference type="ARBA" id="ARBA00012417"/>
    </source>
</evidence>
<dbReference type="PANTHER" id="PTHR11669:SF8">
    <property type="entry name" value="DNA POLYMERASE III SUBUNIT DELTA"/>
    <property type="match status" value="1"/>
</dbReference>
<protein>
    <recommendedName>
        <fullName evidence="1">DNA-directed DNA polymerase</fullName>
        <ecNumber evidence="1">2.7.7.7</ecNumber>
    </recommendedName>
</protein>
<dbReference type="RefSeq" id="WP_377368845.1">
    <property type="nucleotide sequence ID" value="NZ_JBHTMN010000016.1"/>
</dbReference>
<name>A0ABW4B345_9GAMM</name>
<sequence>MRFPDWLLDPYQQAVAWRKSGNFHHALMMTGANGIGQGVFAEQIARLLLCEHPQSAPCGKCHSCELVKSETHPDWLTLDGSAGSIKVDAVRQVVAKVANKPQLGYSKVVLIQDAHAMNINAANAILKALEEPPAATYFLLTSNTSRSLMPTIISRCQRLNLPSPNPEQTAHWLEGEGKSNAAELLWFSQAPFRLLSLAESSSHEMMLTLPDELEKWLSGQSRSDELVSAVNNDKIHYFIDGVLAVLHGALMYSAAGQCHERIKPAIERILMRYDLYRLMEMIKRLETLKSNLDKTHLNPTIQLIGELNSW</sequence>
<dbReference type="Proteomes" id="UP001597059">
    <property type="component" value="Unassembled WGS sequence"/>
</dbReference>
<comment type="caution">
    <text evidence="4">The sequence shown here is derived from an EMBL/GenBank/DDBJ whole genome shotgun (WGS) entry which is preliminary data.</text>
</comment>
<dbReference type="EC" id="2.7.7.7" evidence="1"/>
<dbReference type="Gene3D" id="3.40.50.300">
    <property type="entry name" value="P-loop containing nucleotide triphosphate hydrolases"/>
    <property type="match status" value="1"/>
</dbReference>
<dbReference type="InterPro" id="IPR027417">
    <property type="entry name" value="P-loop_NTPase"/>
</dbReference>
<dbReference type="InterPro" id="IPR050238">
    <property type="entry name" value="DNA_Rep/Repair_Clamp_Loader"/>
</dbReference>
<dbReference type="GO" id="GO:0003887">
    <property type="term" value="F:DNA-directed DNA polymerase activity"/>
    <property type="evidence" value="ECO:0007669"/>
    <property type="project" value="UniProtKB-EC"/>
</dbReference>
<comment type="catalytic activity">
    <reaction evidence="3">
        <text>DNA(n) + a 2'-deoxyribonucleoside 5'-triphosphate = DNA(n+1) + diphosphate</text>
        <dbReference type="Rhea" id="RHEA:22508"/>
        <dbReference type="Rhea" id="RHEA-COMP:17339"/>
        <dbReference type="Rhea" id="RHEA-COMP:17340"/>
        <dbReference type="ChEBI" id="CHEBI:33019"/>
        <dbReference type="ChEBI" id="CHEBI:61560"/>
        <dbReference type="ChEBI" id="CHEBI:173112"/>
        <dbReference type="EC" id="2.7.7.7"/>
    </reaction>
</comment>
<keyword evidence="4" id="KW-0808">Transferase</keyword>
<reference evidence="5" key="1">
    <citation type="journal article" date="2019" name="Int. J. Syst. Evol. Microbiol.">
        <title>The Global Catalogue of Microorganisms (GCM) 10K type strain sequencing project: providing services to taxonomists for standard genome sequencing and annotation.</title>
        <authorList>
            <consortium name="The Broad Institute Genomics Platform"/>
            <consortium name="The Broad Institute Genome Sequencing Center for Infectious Disease"/>
            <person name="Wu L."/>
            <person name="Ma J."/>
        </authorList>
    </citation>
    <scope>NUCLEOTIDE SEQUENCE [LARGE SCALE GENOMIC DNA]</scope>
    <source>
        <strain evidence="5">JCM 30774</strain>
    </source>
</reference>
<dbReference type="EMBL" id="JBHTMN010000016">
    <property type="protein sequence ID" value="MFD1384532.1"/>
    <property type="molecule type" value="Genomic_DNA"/>
</dbReference>
<proteinExistence type="predicted"/>
<gene>
    <name evidence="4" type="primary">holB</name>
    <name evidence="4" type="ORF">ACFQ45_14265</name>
</gene>
<dbReference type="SUPFAM" id="SSF52540">
    <property type="entry name" value="P-loop containing nucleoside triphosphate hydrolases"/>
    <property type="match status" value="1"/>
</dbReference>
<keyword evidence="2" id="KW-0239">DNA-directed DNA polymerase</keyword>
<organism evidence="4 5">
    <name type="scientific">Rhodanobacter aciditrophus</name>
    <dbReference type="NCBI Taxonomy" id="1623218"/>
    <lineage>
        <taxon>Bacteria</taxon>
        <taxon>Pseudomonadati</taxon>
        <taxon>Pseudomonadota</taxon>
        <taxon>Gammaproteobacteria</taxon>
        <taxon>Lysobacterales</taxon>
        <taxon>Rhodanobacteraceae</taxon>
        <taxon>Rhodanobacter</taxon>
    </lineage>
</organism>
<evidence type="ECO:0000256" key="3">
    <source>
        <dbReference type="ARBA" id="ARBA00049244"/>
    </source>
</evidence>
<dbReference type="InterPro" id="IPR004622">
    <property type="entry name" value="DNA_pol_HolB"/>
</dbReference>
<dbReference type="PANTHER" id="PTHR11669">
    <property type="entry name" value="REPLICATION FACTOR C / DNA POLYMERASE III GAMMA-TAU SUBUNIT"/>
    <property type="match status" value="1"/>
</dbReference>
<dbReference type="Pfam" id="PF13177">
    <property type="entry name" value="DNA_pol3_delta2"/>
    <property type="match status" value="1"/>
</dbReference>
<evidence type="ECO:0000313" key="5">
    <source>
        <dbReference type="Proteomes" id="UP001597059"/>
    </source>
</evidence>
<dbReference type="NCBIfam" id="TIGR00678">
    <property type="entry name" value="holB"/>
    <property type="match status" value="1"/>
</dbReference>
<keyword evidence="4" id="KW-0548">Nucleotidyltransferase</keyword>
<evidence type="ECO:0000256" key="2">
    <source>
        <dbReference type="ARBA" id="ARBA00022932"/>
    </source>
</evidence>
<keyword evidence="5" id="KW-1185">Reference proteome</keyword>